<accession>A0A1H0SYQ6</accession>
<dbReference type="InterPro" id="IPR011006">
    <property type="entry name" value="CheY-like_superfamily"/>
</dbReference>
<dbReference type="EMBL" id="FNJI01000021">
    <property type="protein sequence ID" value="SDP46992.1"/>
    <property type="molecule type" value="Genomic_DNA"/>
</dbReference>
<dbReference type="GO" id="GO:0005829">
    <property type="term" value="C:cytosol"/>
    <property type="evidence" value="ECO:0007669"/>
    <property type="project" value="TreeGrafter"/>
</dbReference>
<evidence type="ECO:0000256" key="1">
    <source>
        <dbReference type="ARBA" id="ARBA00022553"/>
    </source>
</evidence>
<dbReference type="Gene3D" id="3.40.50.2300">
    <property type="match status" value="1"/>
</dbReference>
<dbReference type="PANTHER" id="PTHR48111:SF1">
    <property type="entry name" value="TWO-COMPONENT RESPONSE REGULATOR ORR33"/>
    <property type="match status" value="1"/>
</dbReference>
<keyword evidence="9" id="KW-1185">Reference proteome</keyword>
<sequence>MMVQVCLENWGYRVEAVADGKQALKALQQSDSANIAILDWEMPELDGLEVCRRLKETESESAPYVILLTARDSNADILQGFDAGAEDYMTKPFNESELLARVRVAERLVRTQASLAESVIELKDALNQLETLERGVEICARCQSVFDPCDGRWRRLDEIAGDDEEQRFVVRDCPDCSG</sequence>
<evidence type="ECO:0000256" key="3">
    <source>
        <dbReference type="ARBA" id="ARBA00023015"/>
    </source>
</evidence>
<keyword evidence="1 6" id="KW-0597">Phosphoprotein</keyword>
<name>A0A1H0SYQ6_9BACT</name>
<dbReference type="GO" id="GO:0006355">
    <property type="term" value="P:regulation of DNA-templated transcription"/>
    <property type="evidence" value="ECO:0007669"/>
    <property type="project" value="TreeGrafter"/>
</dbReference>
<dbReference type="SUPFAM" id="SSF52172">
    <property type="entry name" value="CheY-like"/>
    <property type="match status" value="1"/>
</dbReference>
<dbReference type="GO" id="GO:0000156">
    <property type="term" value="F:phosphorelay response regulator activity"/>
    <property type="evidence" value="ECO:0007669"/>
    <property type="project" value="TreeGrafter"/>
</dbReference>
<dbReference type="AlphaFoldDB" id="A0A1H0SYQ6"/>
<evidence type="ECO:0000256" key="2">
    <source>
        <dbReference type="ARBA" id="ARBA00023012"/>
    </source>
</evidence>
<dbReference type="STRING" id="91360.SAMN05660330_02868"/>
<keyword evidence="4" id="KW-0238">DNA-binding</keyword>
<evidence type="ECO:0000256" key="5">
    <source>
        <dbReference type="ARBA" id="ARBA00023163"/>
    </source>
</evidence>
<evidence type="ECO:0000313" key="8">
    <source>
        <dbReference type="EMBL" id="SDP46992.1"/>
    </source>
</evidence>
<dbReference type="CDD" id="cd17574">
    <property type="entry name" value="REC_OmpR"/>
    <property type="match status" value="1"/>
</dbReference>
<organism evidence="8 9">
    <name type="scientific">Desulforhopalus singaporensis</name>
    <dbReference type="NCBI Taxonomy" id="91360"/>
    <lineage>
        <taxon>Bacteria</taxon>
        <taxon>Pseudomonadati</taxon>
        <taxon>Thermodesulfobacteriota</taxon>
        <taxon>Desulfobulbia</taxon>
        <taxon>Desulfobulbales</taxon>
        <taxon>Desulfocapsaceae</taxon>
        <taxon>Desulforhopalus</taxon>
    </lineage>
</organism>
<keyword evidence="5" id="KW-0804">Transcription</keyword>
<dbReference type="SMART" id="SM00448">
    <property type="entry name" value="REC"/>
    <property type="match status" value="1"/>
</dbReference>
<dbReference type="GO" id="GO:0032993">
    <property type="term" value="C:protein-DNA complex"/>
    <property type="evidence" value="ECO:0007669"/>
    <property type="project" value="TreeGrafter"/>
</dbReference>
<evidence type="ECO:0000313" key="9">
    <source>
        <dbReference type="Proteomes" id="UP000199073"/>
    </source>
</evidence>
<dbReference type="InterPro" id="IPR001789">
    <property type="entry name" value="Sig_transdc_resp-reg_receiver"/>
</dbReference>
<feature type="domain" description="Response regulatory" evidence="7">
    <location>
        <begin position="1"/>
        <end position="106"/>
    </location>
</feature>
<dbReference type="PANTHER" id="PTHR48111">
    <property type="entry name" value="REGULATOR OF RPOS"/>
    <property type="match status" value="1"/>
</dbReference>
<reference evidence="8 9" key="1">
    <citation type="submission" date="2016-10" db="EMBL/GenBank/DDBJ databases">
        <authorList>
            <person name="de Groot N.N."/>
        </authorList>
    </citation>
    <scope>NUCLEOTIDE SEQUENCE [LARGE SCALE GENOMIC DNA]</scope>
    <source>
        <strain evidence="8 9">DSM 12130</strain>
    </source>
</reference>
<protein>
    <submittedName>
        <fullName evidence="8">Response regulator receiver domain-containing protein</fullName>
    </submittedName>
</protein>
<dbReference type="Proteomes" id="UP000199073">
    <property type="component" value="Unassembled WGS sequence"/>
</dbReference>
<gene>
    <name evidence="8" type="ORF">SAMN05660330_02868</name>
</gene>
<dbReference type="Pfam" id="PF00072">
    <property type="entry name" value="Response_reg"/>
    <property type="match status" value="1"/>
</dbReference>
<keyword evidence="2" id="KW-0902">Two-component regulatory system</keyword>
<dbReference type="InterPro" id="IPR039420">
    <property type="entry name" value="WalR-like"/>
</dbReference>
<evidence type="ECO:0000259" key="7">
    <source>
        <dbReference type="PROSITE" id="PS50110"/>
    </source>
</evidence>
<evidence type="ECO:0000256" key="6">
    <source>
        <dbReference type="PROSITE-ProRule" id="PRU00169"/>
    </source>
</evidence>
<feature type="modified residue" description="4-aspartylphosphate" evidence="6">
    <location>
        <position position="39"/>
    </location>
</feature>
<dbReference type="GO" id="GO:0000976">
    <property type="term" value="F:transcription cis-regulatory region binding"/>
    <property type="evidence" value="ECO:0007669"/>
    <property type="project" value="TreeGrafter"/>
</dbReference>
<proteinExistence type="predicted"/>
<evidence type="ECO:0000256" key="4">
    <source>
        <dbReference type="ARBA" id="ARBA00023125"/>
    </source>
</evidence>
<dbReference type="PROSITE" id="PS50110">
    <property type="entry name" value="RESPONSE_REGULATORY"/>
    <property type="match status" value="1"/>
</dbReference>
<keyword evidence="3" id="KW-0805">Transcription regulation</keyword>